<organism evidence="1 2">
    <name type="scientific">Sclerotinia sclerotiorum (strain ATCC 18683 / 1980 / Ss-1)</name>
    <name type="common">White mold</name>
    <name type="synonym">Whetzelinia sclerotiorum</name>
    <dbReference type="NCBI Taxonomy" id="665079"/>
    <lineage>
        <taxon>Eukaryota</taxon>
        <taxon>Fungi</taxon>
        <taxon>Dikarya</taxon>
        <taxon>Ascomycota</taxon>
        <taxon>Pezizomycotina</taxon>
        <taxon>Leotiomycetes</taxon>
        <taxon>Helotiales</taxon>
        <taxon>Sclerotiniaceae</taxon>
        <taxon>Sclerotinia</taxon>
    </lineage>
</organism>
<dbReference type="EMBL" id="CH476648">
    <property type="protein sequence ID" value="EDN99022.1"/>
    <property type="molecule type" value="Genomic_DNA"/>
</dbReference>
<dbReference type="PANTHER" id="PTHR47256">
    <property type="entry name" value="ZN(II)2CYS6 TRANSCRIPTION FACTOR (EUROFUNG)-RELATED"/>
    <property type="match status" value="1"/>
</dbReference>
<feature type="non-terminal residue" evidence="1">
    <location>
        <position position="1"/>
    </location>
</feature>
<evidence type="ECO:0000313" key="2">
    <source>
        <dbReference type="Proteomes" id="UP000001312"/>
    </source>
</evidence>
<dbReference type="Proteomes" id="UP000001312">
    <property type="component" value="Unassembled WGS sequence"/>
</dbReference>
<dbReference type="AlphaFoldDB" id="A7F8F1"/>
<proteinExistence type="predicted"/>
<dbReference type="KEGG" id="ssl:SS1G_13882"/>
<sequence>CDGKQPCGHCVKKSSHNEACIYEPHVKNAKMTLVRDLKESRAIKNMAEKIFKCLENDTDNEQEILGRIKNGDSITSIAHWLDSMDSNGESQPSSFGGSDNEVDGDLSKEFSWTTVTDESEVIEHLIALYFTWVHPFHPLFVEVMFLVRCAQGQGLSGSVYLTIATKSMESLRPSHNDDVGYRQVWRETVRGINSLNVEWAQMTFKMAPAFIPELQPTQQDNEITEWEGDVDKLSWKLYRLPEDFRGEPTFPCLTATTNREKLKLIEIIRDATILLYNATGPQIYAEDLLAIYRRLLVWHENLPPKIARTGEKNPQALPHVLSLQ</sequence>
<dbReference type="RefSeq" id="XP_001585022.1">
    <property type="nucleotide sequence ID" value="XM_001584972.1"/>
</dbReference>
<protein>
    <recommendedName>
        <fullName evidence="3">Zn(2)-C6 fungal-type domain-containing protein</fullName>
    </recommendedName>
</protein>
<gene>
    <name evidence="1" type="ORF">SS1G_13882</name>
</gene>
<dbReference type="CDD" id="cd12148">
    <property type="entry name" value="fungal_TF_MHR"/>
    <property type="match status" value="1"/>
</dbReference>
<name>A7F8F1_SCLS1</name>
<keyword evidence="2" id="KW-1185">Reference proteome</keyword>
<reference evidence="2" key="1">
    <citation type="journal article" date="2011" name="PLoS Genet.">
        <title>Genomic analysis of the necrotrophic fungal pathogens Sclerotinia sclerotiorum and Botrytis cinerea.</title>
        <authorList>
            <person name="Amselem J."/>
            <person name="Cuomo C.A."/>
            <person name="van Kan J.A."/>
            <person name="Viaud M."/>
            <person name="Benito E.P."/>
            <person name="Couloux A."/>
            <person name="Coutinho P.M."/>
            <person name="de Vries R.P."/>
            <person name="Dyer P.S."/>
            <person name="Fillinger S."/>
            <person name="Fournier E."/>
            <person name="Gout L."/>
            <person name="Hahn M."/>
            <person name="Kohn L."/>
            <person name="Lapalu N."/>
            <person name="Plummer K.M."/>
            <person name="Pradier J.M."/>
            <person name="Quevillon E."/>
            <person name="Sharon A."/>
            <person name="Simon A."/>
            <person name="ten Have A."/>
            <person name="Tudzynski B."/>
            <person name="Tudzynski P."/>
            <person name="Wincker P."/>
            <person name="Andrew M."/>
            <person name="Anthouard V."/>
            <person name="Beever R.E."/>
            <person name="Beffa R."/>
            <person name="Benoit I."/>
            <person name="Bouzid O."/>
            <person name="Brault B."/>
            <person name="Chen Z."/>
            <person name="Choquer M."/>
            <person name="Collemare J."/>
            <person name="Cotton P."/>
            <person name="Danchin E.G."/>
            <person name="Da Silva C."/>
            <person name="Gautier A."/>
            <person name="Giraud C."/>
            <person name="Giraud T."/>
            <person name="Gonzalez C."/>
            <person name="Grossetete S."/>
            <person name="Guldener U."/>
            <person name="Henrissat B."/>
            <person name="Howlett B.J."/>
            <person name="Kodira C."/>
            <person name="Kretschmer M."/>
            <person name="Lappartient A."/>
            <person name="Leroch M."/>
            <person name="Levis C."/>
            <person name="Mauceli E."/>
            <person name="Neuveglise C."/>
            <person name="Oeser B."/>
            <person name="Pearson M."/>
            <person name="Poulain J."/>
            <person name="Poussereau N."/>
            <person name="Quesneville H."/>
            <person name="Rascle C."/>
            <person name="Schumacher J."/>
            <person name="Segurens B."/>
            <person name="Sexton A."/>
            <person name="Silva E."/>
            <person name="Sirven C."/>
            <person name="Soanes D.M."/>
            <person name="Talbot N.J."/>
            <person name="Templeton M."/>
            <person name="Yandava C."/>
            <person name="Yarden O."/>
            <person name="Zeng Q."/>
            <person name="Rollins J.A."/>
            <person name="Lebrun M.H."/>
            <person name="Dickman M."/>
        </authorList>
    </citation>
    <scope>NUCLEOTIDE SEQUENCE [LARGE SCALE GENOMIC DNA]</scope>
    <source>
        <strain evidence="2">ATCC 18683 / 1980 / Ss-1</strain>
    </source>
</reference>
<accession>A7F8F1</accession>
<dbReference type="InterPro" id="IPR053187">
    <property type="entry name" value="Notoamide_regulator"/>
</dbReference>
<dbReference type="GeneID" id="5481228"/>
<evidence type="ECO:0000313" key="1">
    <source>
        <dbReference type="EMBL" id="EDN99022.1"/>
    </source>
</evidence>
<dbReference type="InParanoid" id="A7F8F1"/>
<dbReference type="PANTHER" id="PTHR47256:SF3">
    <property type="entry name" value="ZN(II)2CYS6 TRANSCRIPTION FACTOR (EUROFUNG)"/>
    <property type="match status" value="1"/>
</dbReference>
<evidence type="ECO:0008006" key="3">
    <source>
        <dbReference type="Google" id="ProtNLM"/>
    </source>
</evidence>